<evidence type="ECO:0000313" key="4">
    <source>
        <dbReference type="Proteomes" id="UP000747542"/>
    </source>
</evidence>
<keyword evidence="2" id="KW-0472">Membrane</keyword>
<reference evidence="3" key="1">
    <citation type="journal article" date="2021" name="Sci. Adv.">
        <title>The American lobster genome reveals insights on longevity, neural, and immune adaptations.</title>
        <authorList>
            <person name="Polinski J.M."/>
            <person name="Zimin A.V."/>
            <person name="Clark K.F."/>
            <person name="Kohn A.B."/>
            <person name="Sadowski N."/>
            <person name="Timp W."/>
            <person name="Ptitsyn A."/>
            <person name="Khanna P."/>
            <person name="Romanova D.Y."/>
            <person name="Williams P."/>
            <person name="Greenwood S.J."/>
            <person name="Moroz L.L."/>
            <person name="Walt D.R."/>
            <person name="Bodnar A.G."/>
        </authorList>
    </citation>
    <scope>NUCLEOTIDE SEQUENCE</scope>
    <source>
        <strain evidence="3">GMGI-L3</strain>
    </source>
</reference>
<feature type="compositionally biased region" description="Polar residues" evidence="1">
    <location>
        <begin position="322"/>
        <end position="339"/>
    </location>
</feature>
<name>A0A8J5MS75_HOMAM</name>
<keyword evidence="4" id="KW-1185">Reference proteome</keyword>
<dbReference type="EMBL" id="JAHLQT010028013">
    <property type="protein sequence ID" value="KAG7162200.1"/>
    <property type="molecule type" value="Genomic_DNA"/>
</dbReference>
<protein>
    <submittedName>
        <fullName evidence="3">Uncharacterized protein</fullName>
    </submittedName>
</protein>
<keyword evidence="2" id="KW-1133">Transmembrane helix</keyword>
<accession>A0A8J5MS75</accession>
<feature type="transmembrane region" description="Helical" evidence="2">
    <location>
        <begin position="101"/>
        <end position="120"/>
    </location>
</feature>
<dbReference type="AlphaFoldDB" id="A0A8J5MS75"/>
<proteinExistence type="predicted"/>
<keyword evidence="2" id="KW-0812">Transmembrane</keyword>
<feature type="region of interest" description="Disordered" evidence="1">
    <location>
        <begin position="315"/>
        <end position="342"/>
    </location>
</feature>
<comment type="caution">
    <text evidence="3">The sequence shown here is derived from an EMBL/GenBank/DDBJ whole genome shotgun (WGS) entry which is preliminary data.</text>
</comment>
<dbReference type="Proteomes" id="UP000747542">
    <property type="component" value="Unassembled WGS sequence"/>
</dbReference>
<evidence type="ECO:0000256" key="2">
    <source>
        <dbReference type="SAM" id="Phobius"/>
    </source>
</evidence>
<sequence length="477" mass="54242">MDQRALEHFLHASPSLYLGKTCIGDVASGDWPGNESRLQEEEIKAREAGSGCVVRSSSCRGQVWPTAVTEDTYISKQLAQSGHKLKYGSLDYYKTTSAMRVVLGCVVLLPVVTLQVLLHLTPAAARYHLQSTQAASASHPSHIIQDLDNIQDHDDVLRRLDDIQQDPDDTWQYYEDIQQNNDALRQFLDDNPQDPDTVRNYLEYILQDPGVVQQYLNSIRQDANALQQYFDVVLQDPGFLQQYFRGIPDRVQKHIANVHTNLNSFRQYPWAGNQDAGTLQQYPQDTDARQYMKEYFLPQYLSHTFQNINSVNKKSGEAHYNDGNTLHNKAHQSSDNAYQSAGDAHRYTVNAQDKSNKGESEGKEVMMGYAGDSCRDNLSDDNTWCPSLLLQALGQHLSRLPTTGAPRQRPAHHVRRHPTTLRLPLSPQWYTRPPTKRYLGIELPDYIATTYSSIKTDNAHYLTKLHQLKQRMRSAGK</sequence>
<gene>
    <name evidence="3" type="ORF">Hamer_G010873</name>
</gene>
<evidence type="ECO:0000256" key="1">
    <source>
        <dbReference type="SAM" id="MobiDB-lite"/>
    </source>
</evidence>
<evidence type="ECO:0000313" key="3">
    <source>
        <dbReference type="EMBL" id="KAG7162200.1"/>
    </source>
</evidence>
<organism evidence="3 4">
    <name type="scientific">Homarus americanus</name>
    <name type="common">American lobster</name>
    <dbReference type="NCBI Taxonomy" id="6706"/>
    <lineage>
        <taxon>Eukaryota</taxon>
        <taxon>Metazoa</taxon>
        <taxon>Ecdysozoa</taxon>
        <taxon>Arthropoda</taxon>
        <taxon>Crustacea</taxon>
        <taxon>Multicrustacea</taxon>
        <taxon>Malacostraca</taxon>
        <taxon>Eumalacostraca</taxon>
        <taxon>Eucarida</taxon>
        <taxon>Decapoda</taxon>
        <taxon>Pleocyemata</taxon>
        <taxon>Astacidea</taxon>
        <taxon>Nephropoidea</taxon>
        <taxon>Nephropidae</taxon>
        <taxon>Homarus</taxon>
    </lineage>
</organism>